<dbReference type="GO" id="GO:0006364">
    <property type="term" value="P:rRNA processing"/>
    <property type="evidence" value="ECO:0007669"/>
    <property type="project" value="UniProtKB-UniRule"/>
</dbReference>
<dbReference type="InterPro" id="IPR056792">
    <property type="entry name" value="PRC_RimM"/>
</dbReference>
<comment type="function">
    <text evidence="5">An accessory protein needed during the final step in the assembly of 30S ribosomal subunit, possibly for assembly of the head region. Essential for efficient processing of 16S rRNA. May be needed both before and after RbfA during the maturation of 16S rRNA. It has affinity for free ribosomal 30S subunits but not for 70S ribosomes.</text>
</comment>
<dbReference type="InterPro" id="IPR011033">
    <property type="entry name" value="PRC_barrel-like_sf"/>
</dbReference>
<dbReference type="InterPro" id="IPR002676">
    <property type="entry name" value="RimM_N"/>
</dbReference>
<dbReference type="RefSeq" id="WP_183306601.1">
    <property type="nucleotide sequence ID" value="NZ_JACIEP010000005.1"/>
</dbReference>
<dbReference type="HAMAP" id="MF_00014">
    <property type="entry name" value="Ribosome_mat_RimM"/>
    <property type="match status" value="1"/>
</dbReference>
<dbReference type="NCBIfam" id="TIGR02273">
    <property type="entry name" value="16S_RimM"/>
    <property type="match status" value="1"/>
</dbReference>
<sequence>MIKDNEVFKIGKLIKPHGIKGEISFAFENDVFDRVDCPYLVCRVDGIFVPFFIEEYRFKGSETALITFEDVDNEEKARRLSGLEVYFPRKYYEEENNDDIEYSWNFFIGFSIVDKTAGKIGIIEEIDDKTLNTLFLIKNGEEEIIVPATEDFIEKVDPKKKIVYVNLPEGLLD</sequence>
<dbReference type="InterPro" id="IPR036976">
    <property type="entry name" value="RimM_N_sf"/>
</dbReference>
<evidence type="ECO:0000256" key="4">
    <source>
        <dbReference type="ARBA" id="ARBA00023186"/>
    </source>
</evidence>
<dbReference type="PANTHER" id="PTHR33692:SF1">
    <property type="entry name" value="RIBOSOME MATURATION FACTOR RIMM"/>
    <property type="match status" value="1"/>
</dbReference>
<comment type="caution">
    <text evidence="8">The sequence shown here is derived from an EMBL/GenBank/DDBJ whole genome shotgun (WGS) entry which is preliminary data.</text>
</comment>
<dbReference type="Pfam" id="PF24986">
    <property type="entry name" value="PRC_RimM"/>
    <property type="match status" value="1"/>
</dbReference>
<feature type="domain" description="RimM N-terminal" evidence="6">
    <location>
        <begin position="10"/>
        <end position="90"/>
    </location>
</feature>
<dbReference type="Gene3D" id="2.30.30.240">
    <property type="entry name" value="PRC-barrel domain"/>
    <property type="match status" value="1"/>
</dbReference>
<dbReference type="GO" id="GO:0005840">
    <property type="term" value="C:ribosome"/>
    <property type="evidence" value="ECO:0007669"/>
    <property type="project" value="InterPro"/>
</dbReference>
<evidence type="ECO:0000256" key="5">
    <source>
        <dbReference type="HAMAP-Rule" id="MF_00014"/>
    </source>
</evidence>
<evidence type="ECO:0000313" key="9">
    <source>
        <dbReference type="Proteomes" id="UP000555103"/>
    </source>
</evidence>
<accession>A0A840CI24</accession>
<comment type="subcellular location">
    <subcellularLocation>
        <location evidence="5">Cytoplasm</location>
    </subcellularLocation>
</comment>
<name>A0A840CI24_9BACT</name>
<dbReference type="GO" id="GO:0005737">
    <property type="term" value="C:cytoplasm"/>
    <property type="evidence" value="ECO:0007669"/>
    <property type="project" value="UniProtKB-SubCell"/>
</dbReference>
<keyword evidence="9" id="KW-1185">Reference proteome</keyword>
<dbReference type="GO" id="GO:0043022">
    <property type="term" value="F:ribosome binding"/>
    <property type="evidence" value="ECO:0007669"/>
    <property type="project" value="InterPro"/>
</dbReference>
<dbReference type="PANTHER" id="PTHR33692">
    <property type="entry name" value="RIBOSOME MATURATION FACTOR RIMM"/>
    <property type="match status" value="1"/>
</dbReference>
<dbReference type="Proteomes" id="UP000555103">
    <property type="component" value="Unassembled WGS sequence"/>
</dbReference>
<feature type="domain" description="Ribosome maturation factor RimM PRC barrel" evidence="7">
    <location>
        <begin position="104"/>
        <end position="171"/>
    </location>
</feature>
<comment type="subunit">
    <text evidence="5">Binds ribosomal protein uS19.</text>
</comment>
<dbReference type="GO" id="GO:0042274">
    <property type="term" value="P:ribosomal small subunit biogenesis"/>
    <property type="evidence" value="ECO:0007669"/>
    <property type="project" value="UniProtKB-UniRule"/>
</dbReference>
<comment type="similarity">
    <text evidence="5">Belongs to the RimM family.</text>
</comment>
<evidence type="ECO:0000259" key="7">
    <source>
        <dbReference type="Pfam" id="PF24986"/>
    </source>
</evidence>
<evidence type="ECO:0000313" key="8">
    <source>
        <dbReference type="EMBL" id="MBB4035667.1"/>
    </source>
</evidence>
<dbReference type="AlphaFoldDB" id="A0A840CI24"/>
<protein>
    <recommendedName>
        <fullName evidence="5">Ribosome maturation factor RimM</fullName>
    </recommendedName>
</protein>
<proteinExistence type="inferred from homology"/>
<gene>
    <name evidence="5" type="primary">rimM</name>
    <name evidence="8" type="ORF">GGR21_001562</name>
</gene>
<keyword evidence="4 5" id="KW-0143">Chaperone</keyword>
<evidence type="ECO:0000256" key="3">
    <source>
        <dbReference type="ARBA" id="ARBA00022552"/>
    </source>
</evidence>
<evidence type="ECO:0000256" key="2">
    <source>
        <dbReference type="ARBA" id="ARBA00022517"/>
    </source>
</evidence>
<keyword evidence="2 5" id="KW-0690">Ribosome biogenesis</keyword>
<dbReference type="Pfam" id="PF01782">
    <property type="entry name" value="RimM"/>
    <property type="match status" value="1"/>
</dbReference>
<dbReference type="InterPro" id="IPR011961">
    <property type="entry name" value="RimM"/>
</dbReference>
<evidence type="ECO:0000259" key="6">
    <source>
        <dbReference type="Pfam" id="PF01782"/>
    </source>
</evidence>
<reference evidence="8 9" key="1">
    <citation type="submission" date="2020-08" db="EMBL/GenBank/DDBJ databases">
        <title>Genomic Encyclopedia of Type Strains, Phase IV (KMG-IV): sequencing the most valuable type-strain genomes for metagenomic binning, comparative biology and taxonomic classification.</title>
        <authorList>
            <person name="Goeker M."/>
        </authorList>
    </citation>
    <scope>NUCLEOTIDE SEQUENCE [LARGE SCALE GENOMIC DNA]</scope>
    <source>
        <strain evidence="8 9">DSM 104969</strain>
    </source>
</reference>
<dbReference type="SUPFAM" id="SSF50346">
    <property type="entry name" value="PRC-barrel domain"/>
    <property type="match status" value="1"/>
</dbReference>
<comment type="domain">
    <text evidence="5">The PRC barrel domain binds ribosomal protein uS19.</text>
</comment>
<evidence type="ECO:0000256" key="1">
    <source>
        <dbReference type="ARBA" id="ARBA00022490"/>
    </source>
</evidence>
<dbReference type="Gene3D" id="2.40.30.60">
    <property type="entry name" value="RimM"/>
    <property type="match status" value="1"/>
</dbReference>
<dbReference type="InterPro" id="IPR009000">
    <property type="entry name" value="Transl_B-barrel_sf"/>
</dbReference>
<keyword evidence="1 5" id="KW-0963">Cytoplasm</keyword>
<dbReference type="SUPFAM" id="SSF50447">
    <property type="entry name" value="Translation proteins"/>
    <property type="match status" value="1"/>
</dbReference>
<keyword evidence="3 5" id="KW-0698">rRNA processing</keyword>
<organism evidence="8 9">
    <name type="scientific">Dysgonomonas hofstadii</name>
    <dbReference type="NCBI Taxonomy" id="637886"/>
    <lineage>
        <taxon>Bacteria</taxon>
        <taxon>Pseudomonadati</taxon>
        <taxon>Bacteroidota</taxon>
        <taxon>Bacteroidia</taxon>
        <taxon>Bacteroidales</taxon>
        <taxon>Dysgonomonadaceae</taxon>
        <taxon>Dysgonomonas</taxon>
    </lineage>
</organism>
<dbReference type="EMBL" id="JACIEP010000005">
    <property type="protein sequence ID" value="MBB4035667.1"/>
    <property type="molecule type" value="Genomic_DNA"/>
</dbReference>